<proteinExistence type="predicted"/>
<accession>A0ABW2FFI3</accession>
<evidence type="ECO:0008006" key="3">
    <source>
        <dbReference type="Google" id="ProtNLM"/>
    </source>
</evidence>
<name>A0ABW2FFI3_9BACL</name>
<dbReference type="Proteomes" id="UP001596378">
    <property type="component" value="Unassembled WGS sequence"/>
</dbReference>
<keyword evidence="2" id="KW-1185">Reference proteome</keyword>
<evidence type="ECO:0000313" key="2">
    <source>
        <dbReference type="Proteomes" id="UP001596378"/>
    </source>
</evidence>
<reference evidence="2" key="1">
    <citation type="journal article" date="2019" name="Int. J. Syst. Evol. Microbiol.">
        <title>The Global Catalogue of Microorganisms (GCM) 10K type strain sequencing project: providing services to taxonomists for standard genome sequencing and annotation.</title>
        <authorList>
            <consortium name="The Broad Institute Genomics Platform"/>
            <consortium name="The Broad Institute Genome Sequencing Center for Infectious Disease"/>
            <person name="Wu L."/>
            <person name="Ma J."/>
        </authorList>
    </citation>
    <scope>NUCLEOTIDE SEQUENCE [LARGE SCALE GENOMIC DNA]</scope>
    <source>
        <strain evidence="2">KCTC 12907</strain>
    </source>
</reference>
<comment type="caution">
    <text evidence="1">The sequence shown here is derived from an EMBL/GenBank/DDBJ whole genome shotgun (WGS) entry which is preliminary data.</text>
</comment>
<organism evidence="1 2">
    <name type="scientific">Cohnella cellulosilytica</name>
    <dbReference type="NCBI Taxonomy" id="986710"/>
    <lineage>
        <taxon>Bacteria</taxon>
        <taxon>Bacillati</taxon>
        <taxon>Bacillota</taxon>
        <taxon>Bacilli</taxon>
        <taxon>Bacillales</taxon>
        <taxon>Paenibacillaceae</taxon>
        <taxon>Cohnella</taxon>
    </lineage>
</organism>
<sequence>MIVRHREIGFANGRQGAARRTAGKLAAMLLAAGLLLPWLLSASAAAETGKGTLMLAQNQGTVRSVVEFEATGLNPNKPAKLIWVTVDGSYELDGIYSFVGQRYMEREEVALAGTTDRVGRWSGSFKVPEGFGGDHTVYVRQDGERLAQNVYFVRPTFKMSPESGPVGTEITIEAEGIGWTTMESNWQLTYDNKFTGLISAVSTNGKATAKIRAAGPAGKHTLTIWHGYRGAAYLNHQQAPTAYLPVPTFEFEVTDGAADLTNAVEPVPAGGGGVVVPELRNKPNVKVAVSRDSGAVGDPVTLTAEGLPTGKPVELVWNTMAGSRVSGTGFAEKQIALGRSATDGEGKLTYPFAIPEDLGGVPHRIDVKVGGVVYGQAYVGIVPSIVGMEPASGPAGTAVEITLQGVGWTEFDNAFYMTYDNAYTGYMCGFNSQGTVKFTVVASGEPGTHLIDLYPGIYQGRQTTPNVYLAPQLTYGEDHPGTRIPAIRMSFNVTEES</sequence>
<dbReference type="RefSeq" id="WP_378107378.1">
    <property type="nucleotide sequence ID" value="NZ_JBHSUP010000026.1"/>
</dbReference>
<protein>
    <recommendedName>
        <fullName evidence="3">Ig-like domain-containing protein</fullName>
    </recommendedName>
</protein>
<evidence type="ECO:0000313" key="1">
    <source>
        <dbReference type="EMBL" id="MFC7150679.1"/>
    </source>
</evidence>
<dbReference type="EMBL" id="JBHTAI010000011">
    <property type="protein sequence ID" value="MFC7150679.1"/>
    <property type="molecule type" value="Genomic_DNA"/>
</dbReference>
<gene>
    <name evidence="1" type="ORF">ACFQMJ_19270</name>
</gene>